<dbReference type="FunFam" id="3.40.50.720:FF:000084">
    <property type="entry name" value="Short-chain dehydrogenase reductase"/>
    <property type="match status" value="1"/>
</dbReference>
<evidence type="ECO:0000313" key="4">
    <source>
        <dbReference type="Proteomes" id="UP000230790"/>
    </source>
</evidence>
<reference evidence="3 4" key="1">
    <citation type="submission" date="2017-11" db="EMBL/GenBank/DDBJ databases">
        <title>Evolution of Phototrophy in the Chloroflexi Phylum Driven by Horizontal Gene Transfer.</title>
        <authorList>
            <person name="Ward L.M."/>
            <person name="Hemp J."/>
            <person name="Shih P.M."/>
            <person name="Mcglynn S.E."/>
            <person name="Fischer W."/>
        </authorList>
    </citation>
    <scope>NUCLEOTIDE SEQUENCE [LARGE SCALE GENOMIC DNA]</scope>
    <source>
        <strain evidence="3">JP3_7</strain>
    </source>
</reference>
<keyword evidence="2" id="KW-0560">Oxidoreductase</keyword>
<dbReference type="PRINTS" id="PR00080">
    <property type="entry name" value="SDRFAMILY"/>
</dbReference>
<dbReference type="PANTHER" id="PTHR42760">
    <property type="entry name" value="SHORT-CHAIN DEHYDROGENASES/REDUCTASES FAMILY MEMBER"/>
    <property type="match status" value="1"/>
</dbReference>
<evidence type="ECO:0000256" key="1">
    <source>
        <dbReference type="ARBA" id="ARBA00006484"/>
    </source>
</evidence>
<dbReference type="CDD" id="cd05233">
    <property type="entry name" value="SDR_c"/>
    <property type="match status" value="1"/>
</dbReference>
<dbReference type="PROSITE" id="PS00061">
    <property type="entry name" value="ADH_SHORT"/>
    <property type="match status" value="1"/>
</dbReference>
<dbReference type="InterPro" id="IPR002347">
    <property type="entry name" value="SDR_fam"/>
</dbReference>
<accession>A0A2M8QB70</accession>
<dbReference type="Gene3D" id="3.40.50.720">
    <property type="entry name" value="NAD(P)-binding Rossmann-like Domain"/>
    <property type="match status" value="1"/>
</dbReference>
<dbReference type="EMBL" id="PGTN01000072">
    <property type="protein sequence ID" value="PJF47039.1"/>
    <property type="molecule type" value="Genomic_DNA"/>
</dbReference>
<dbReference type="Pfam" id="PF13561">
    <property type="entry name" value="adh_short_C2"/>
    <property type="match status" value="1"/>
</dbReference>
<dbReference type="Proteomes" id="UP000230790">
    <property type="component" value="Unassembled WGS sequence"/>
</dbReference>
<evidence type="ECO:0000256" key="2">
    <source>
        <dbReference type="ARBA" id="ARBA00023002"/>
    </source>
</evidence>
<proteinExistence type="inferred from homology"/>
<sequence length="265" mass="27636">MMLKDRVAIVTGASREIGAAMALALAREGAAVVVSYFGEPDRAEAAAERIRAVGGRAITFRADCSQRADNFALVAAAVEAFGRLDIFVANAGITKFGRFIDYSESSFDMVADLNFKGSFFGAQAAAQQMLRQPRDDYGGRIVFSSSVVGSTAVPGLAAYGATKAAINYLAKALAAELSPSGITVNAIGIGATTNQRNLRDDPNYAENWGRVLPIGRALTPEDSAAALLYLVSPAASAVTGITLPVDGGHALQSPAPRMDFAMRPA</sequence>
<dbReference type="AlphaFoldDB" id="A0A2M8QB70"/>
<dbReference type="InterPro" id="IPR036291">
    <property type="entry name" value="NAD(P)-bd_dom_sf"/>
</dbReference>
<gene>
    <name evidence="3" type="ORF">CUN48_10705</name>
</gene>
<dbReference type="PRINTS" id="PR00081">
    <property type="entry name" value="GDHRDH"/>
</dbReference>
<protein>
    <submittedName>
        <fullName evidence="3">NAD(P)-dependent oxidoreductase</fullName>
    </submittedName>
</protein>
<name>A0A2M8QB70_9CHLR</name>
<comment type="caution">
    <text evidence="3">The sequence shown here is derived from an EMBL/GenBank/DDBJ whole genome shotgun (WGS) entry which is preliminary data.</text>
</comment>
<evidence type="ECO:0000313" key="3">
    <source>
        <dbReference type="EMBL" id="PJF47039.1"/>
    </source>
</evidence>
<comment type="similarity">
    <text evidence="1">Belongs to the short-chain dehydrogenases/reductases (SDR) family.</text>
</comment>
<organism evidence="3 4">
    <name type="scientific">Candidatus Thermofonsia Clade 3 bacterium</name>
    <dbReference type="NCBI Taxonomy" id="2364212"/>
    <lineage>
        <taxon>Bacteria</taxon>
        <taxon>Bacillati</taxon>
        <taxon>Chloroflexota</taxon>
        <taxon>Candidatus Thermofontia</taxon>
        <taxon>Candidatus Thermofonsia Clade 3</taxon>
    </lineage>
</organism>
<dbReference type="PANTHER" id="PTHR42760:SF124">
    <property type="entry name" value="SHORT-CHAIN DEHYDROGENASE_REDUCTASE"/>
    <property type="match status" value="1"/>
</dbReference>
<dbReference type="SUPFAM" id="SSF51735">
    <property type="entry name" value="NAD(P)-binding Rossmann-fold domains"/>
    <property type="match status" value="1"/>
</dbReference>
<dbReference type="GO" id="GO:0016616">
    <property type="term" value="F:oxidoreductase activity, acting on the CH-OH group of donors, NAD or NADP as acceptor"/>
    <property type="evidence" value="ECO:0007669"/>
    <property type="project" value="TreeGrafter"/>
</dbReference>
<dbReference type="InterPro" id="IPR020904">
    <property type="entry name" value="Sc_DH/Rdtase_CS"/>
</dbReference>